<proteinExistence type="predicted"/>
<dbReference type="RefSeq" id="WP_128524278.1">
    <property type="nucleotide sequence ID" value="NZ_CP026118.1"/>
</dbReference>
<dbReference type="OrthoDB" id="2455517at2"/>
<evidence type="ECO:0000313" key="3">
    <source>
        <dbReference type="Proteomes" id="UP000287756"/>
    </source>
</evidence>
<protein>
    <submittedName>
        <fullName evidence="2">Uncharacterized protein</fullName>
    </submittedName>
</protein>
<dbReference type="EMBL" id="CP026118">
    <property type="protein sequence ID" value="QAS52042.1"/>
    <property type="molecule type" value="Genomic_DNA"/>
</dbReference>
<accession>A0A410MB95</accession>
<dbReference type="KEGG" id="hli:HLI_07305"/>
<keyword evidence="1" id="KW-0812">Transmembrane</keyword>
<name>A0A410MB95_9BACI</name>
<dbReference type="AlphaFoldDB" id="A0A410MB95"/>
<evidence type="ECO:0000256" key="1">
    <source>
        <dbReference type="SAM" id="Phobius"/>
    </source>
</evidence>
<dbReference type="Proteomes" id="UP000287756">
    <property type="component" value="Chromosome"/>
</dbReference>
<keyword evidence="1" id="KW-0472">Membrane</keyword>
<organism evidence="2 3">
    <name type="scientific">Halobacillus litoralis</name>
    <dbReference type="NCBI Taxonomy" id="45668"/>
    <lineage>
        <taxon>Bacteria</taxon>
        <taxon>Bacillati</taxon>
        <taxon>Bacillota</taxon>
        <taxon>Bacilli</taxon>
        <taxon>Bacillales</taxon>
        <taxon>Bacillaceae</taxon>
        <taxon>Halobacillus</taxon>
    </lineage>
</organism>
<gene>
    <name evidence="2" type="ORF">HLI_07305</name>
</gene>
<reference evidence="2 3" key="1">
    <citation type="submission" date="2018-01" db="EMBL/GenBank/DDBJ databases">
        <title>The whole genome sequencing and assembly of Halobacillus litoralis ERB031 strain.</title>
        <authorList>
            <person name="Lee S.-J."/>
            <person name="Park M.-K."/>
            <person name="Kim J.-Y."/>
            <person name="Lee Y.-J."/>
            <person name="Yi H."/>
            <person name="Bahn Y.-S."/>
            <person name="Kim J.F."/>
            <person name="Lee D.-W."/>
        </authorList>
    </citation>
    <scope>NUCLEOTIDE SEQUENCE [LARGE SCALE GENOMIC DNA]</scope>
    <source>
        <strain evidence="2 3">ERB 031</strain>
    </source>
</reference>
<keyword evidence="1" id="KW-1133">Transmembrane helix</keyword>
<sequence length="230" mass="26104">MILSFLPILIILVVVLMLTITTSKSAKVGLSRGKTGWWMMIGYVVLLLVSTSIFLLLPVDRIDSQEEGSVPDTQSEQLYTHLQEGKTEQIDEGLIMEQWTLDYESDELFLSTPSNDVNGVNIFVEHTESVENAVEATYYQTPMSINGIAIKRRYKPRVDLSEGKLNVFPSETVQIEYKLYEKEFPYKQFSDEKNSGDIVSGWSMSALYIKVPENIEIEADPNTFETVSPR</sequence>
<feature type="transmembrane region" description="Helical" evidence="1">
    <location>
        <begin position="35"/>
        <end position="57"/>
    </location>
</feature>
<evidence type="ECO:0000313" key="2">
    <source>
        <dbReference type="EMBL" id="QAS52042.1"/>
    </source>
</evidence>